<keyword evidence="8" id="KW-0862">Zinc</keyword>
<dbReference type="Pfam" id="PF04983">
    <property type="entry name" value="RNA_pol_Rpb1_3"/>
    <property type="match status" value="1"/>
</dbReference>
<feature type="region of interest" description="Disordered" evidence="14">
    <location>
        <begin position="1259"/>
        <end position="1278"/>
    </location>
</feature>
<dbReference type="FunFam" id="1.10.150.390:FF:000004">
    <property type="entry name" value="DNA-directed RNA polymerase subunit"/>
    <property type="match status" value="1"/>
</dbReference>
<evidence type="ECO:0000256" key="1">
    <source>
        <dbReference type="ARBA" id="ARBA00004123"/>
    </source>
</evidence>
<dbReference type="GO" id="GO:0003677">
    <property type="term" value="F:DNA binding"/>
    <property type="evidence" value="ECO:0007669"/>
    <property type="project" value="InterPro"/>
</dbReference>
<keyword evidence="7" id="KW-0479">Metal-binding</keyword>
<keyword evidence="6 13" id="KW-0548">Nucleotidyltransferase</keyword>
<evidence type="ECO:0000256" key="14">
    <source>
        <dbReference type="SAM" id="MobiDB-lite"/>
    </source>
</evidence>
<proteinExistence type="inferred from homology"/>
<protein>
    <recommendedName>
        <fullName evidence="13">DNA-directed RNA polymerase subunit</fullName>
        <ecNumber evidence="13">2.7.7.6</ecNumber>
    </recommendedName>
</protein>
<keyword evidence="9" id="KW-0460">Magnesium</keyword>
<name>A0A6A6TZ18_9PEZI</name>
<dbReference type="Proteomes" id="UP000799302">
    <property type="component" value="Unassembled WGS sequence"/>
</dbReference>
<dbReference type="InterPro" id="IPR007080">
    <property type="entry name" value="RNA_pol_Rpb1_1"/>
</dbReference>
<evidence type="ECO:0000256" key="8">
    <source>
        <dbReference type="ARBA" id="ARBA00022833"/>
    </source>
</evidence>
<comment type="subcellular location">
    <subcellularLocation>
        <location evidence="1">Nucleus</location>
    </subcellularLocation>
</comment>
<dbReference type="Gene3D" id="2.40.40.20">
    <property type="match status" value="1"/>
</dbReference>
<dbReference type="SUPFAM" id="SSF64484">
    <property type="entry name" value="beta and beta-prime subunits of DNA dependent RNA-polymerase"/>
    <property type="match status" value="1"/>
</dbReference>
<dbReference type="GO" id="GO:0000428">
    <property type="term" value="C:DNA-directed RNA polymerase complex"/>
    <property type="evidence" value="ECO:0007669"/>
    <property type="project" value="UniProtKB-KW"/>
</dbReference>
<dbReference type="Gene3D" id="1.10.150.390">
    <property type="match status" value="1"/>
</dbReference>
<dbReference type="InterPro" id="IPR042102">
    <property type="entry name" value="RNA_pol_Rpb1_3_sf"/>
</dbReference>
<dbReference type="NCBIfam" id="NF006336">
    <property type="entry name" value="PRK08566.1"/>
    <property type="match status" value="1"/>
</dbReference>
<dbReference type="GO" id="GO:0003899">
    <property type="term" value="F:DNA-directed RNA polymerase activity"/>
    <property type="evidence" value="ECO:0007669"/>
    <property type="project" value="UniProtKB-EC"/>
</dbReference>
<dbReference type="InterPro" id="IPR035698">
    <property type="entry name" value="RNAP_III_Rpc1_C"/>
</dbReference>
<dbReference type="Pfam" id="PF04997">
    <property type="entry name" value="RNA_pol_Rpb1_1"/>
    <property type="match status" value="1"/>
</dbReference>
<dbReference type="InterPro" id="IPR035697">
    <property type="entry name" value="RNAP_III_RPC1_N"/>
</dbReference>
<dbReference type="GO" id="GO:0046872">
    <property type="term" value="F:metal ion binding"/>
    <property type="evidence" value="ECO:0007669"/>
    <property type="project" value="UniProtKB-KW"/>
</dbReference>
<comment type="function">
    <text evidence="13">DNA-dependent RNA polymerase catalyzes the transcription of DNA into RNA using the four ribonucleoside triphosphates as substrates.</text>
</comment>
<gene>
    <name evidence="16" type="ORF">BT63DRAFT_391508</name>
</gene>
<dbReference type="Pfam" id="PF05000">
    <property type="entry name" value="RNA_pol_Rpb1_4"/>
    <property type="match status" value="1"/>
</dbReference>
<dbReference type="CDD" id="cd02583">
    <property type="entry name" value="RNAP_III_RPC1_N"/>
    <property type="match status" value="1"/>
</dbReference>
<dbReference type="SMART" id="SM00663">
    <property type="entry name" value="RPOLA_N"/>
    <property type="match status" value="1"/>
</dbReference>
<evidence type="ECO:0000256" key="4">
    <source>
        <dbReference type="ARBA" id="ARBA00022478"/>
    </source>
</evidence>
<dbReference type="Gene3D" id="1.10.132.30">
    <property type="match status" value="1"/>
</dbReference>
<evidence type="ECO:0000256" key="2">
    <source>
        <dbReference type="ARBA" id="ARBA00006460"/>
    </source>
</evidence>
<keyword evidence="11" id="KW-0539">Nucleus</keyword>
<dbReference type="GO" id="GO:0005634">
    <property type="term" value="C:nucleus"/>
    <property type="evidence" value="ECO:0007669"/>
    <property type="project" value="UniProtKB-SubCell"/>
</dbReference>
<dbReference type="Gene3D" id="3.30.1490.180">
    <property type="entry name" value="RNA polymerase ii"/>
    <property type="match status" value="1"/>
</dbReference>
<dbReference type="FunFam" id="4.10.860.120:FF:000004">
    <property type="entry name" value="DNA-directed RNA polymerase subunit"/>
    <property type="match status" value="1"/>
</dbReference>
<dbReference type="InterPro" id="IPR007083">
    <property type="entry name" value="RNA_pol_Rpb1_4"/>
</dbReference>
<keyword evidence="5 13" id="KW-0808">Transferase</keyword>
<keyword evidence="17" id="KW-1185">Reference proteome</keyword>
<evidence type="ECO:0000313" key="16">
    <source>
        <dbReference type="EMBL" id="KAF2665315.1"/>
    </source>
</evidence>
<comment type="subunit">
    <text evidence="3">Component of the RNA polymerase III (Pol III) complex consisting of 17 subunits.</text>
</comment>
<evidence type="ECO:0000256" key="10">
    <source>
        <dbReference type="ARBA" id="ARBA00023163"/>
    </source>
</evidence>
<evidence type="ECO:0000313" key="17">
    <source>
        <dbReference type="Proteomes" id="UP000799302"/>
    </source>
</evidence>
<comment type="similarity">
    <text evidence="2 13">Belongs to the RNA polymerase beta' chain family.</text>
</comment>
<feature type="domain" description="RNA polymerase N-terminal" evidence="15">
    <location>
        <begin position="266"/>
        <end position="576"/>
    </location>
</feature>
<dbReference type="Gene3D" id="1.10.274.100">
    <property type="entry name" value="RNA polymerase Rpb1, domain 3"/>
    <property type="match status" value="1"/>
</dbReference>
<dbReference type="EMBL" id="MU004240">
    <property type="protein sequence ID" value="KAF2665315.1"/>
    <property type="molecule type" value="Genomic_DNA"/>
</dbReference>
<dbReference type="Gene3D" id="4.10.860.120">
    <property type="entry name" value="RNA polymerase II, clamp domain"/>
    <property type="match status" value="1"/>
</dbReference>
<dbReference type="Gene3D" id="6.10.250.2940">
    <property type="match status" value="1"/>
</dbReference>
<dbReference type="Gene3D" id="6.20.50.80">
    <property type="match status" value="1"/>
</dbReference>
<dbReference type="Pfam" id="PF00623">
    <property type="entry name" value="RNA_pol_Rpb1_2"/>
    <property type="match status" value="1"/>
</dbReference>
<dbReference type="FunFam" id="2.40.40.20:FF:000019">
    <property type="entry name" value="DNA-directed RNA polymerase II subunit RPB1"/>
    <property type="match status" value="1"/>
</dbReference>
<reference evidence="16" key="1">
    <citation type="journal article" date="2020" name="Stud. Mycol.">
        <title>101 Dothideomycetes genomes: a test case for predicting lifestyles and emergence of pathogens.</title>
        <authorList>
            <person name="Haridas S."/>
            <person name="Albert R."/>
            <person name="Binder M."/>
            <person name="Bloem J."/>
            <person name="Labutti K."/>
            <person name="Salamov A."/>
            <person name="Andreopoulos B."/>
            <person name="Baker S."/>
            <person name="Barry K."/>
            <person name="Bills G."/>
            <person name="Bluhm B."/>
            <person name="Cannon C."/>
            <person name="Castanera R."/>
            <person name="Culley D."/>
            <person name="Daum C."/>
            <person name="Ezra D."/>
            <person name="Gonzalez J."/>
            <person name="Henrissat B."/>
            <person name="Kuo A."/>
            <person name="Liang C."/>
            <person name="Lipzen A."/>
            <person name="Lutzoni F."/>
            <person name="Magnuson J."/>
            <person name="Mondo S."/>
            <person name="Nolan M."/>
            <person name="Ohm R."/>
            <person name="Pangilinan J."/>
            <person name="Park H.-J."/>
            <person name="Ramirez L."/>
            <person name="Alfaro M."/>
            <person name="Sun H."/>
            <person name="Tritt A."/>
            <person name="Yoshinaga Y."/>
            <person name="Zwiers L.-H."/>
            <person name="Turgeon B."/>
            <person name="Goodwin S."/>
            <person name="Spatafora J."/>
            <person name="Crous P."/>
            <person name="Grigoriev I."/>
        </authorList>
    </citation>
    <scope>NUCLEOTIDE SEQUENCE</scope>
    <source>
        <strain evidence="16">CBS 115976</strain>
    </source>
</reference>
<dbReference type="InterPro" id="IPR007081">
    <property type="entry name" value="RNA_pol_Rpb1_5"/>
</dbReference>
<sequence>MIGPLGPAASALPKGQVSDRTPMRIGALDFGVMSQDEIEKQAQLEVSDRNLYDLDAERNPTKNGPLDRHLGTSSKTAICATCGHEQRSCNGHWGFVRLEAPCFHIGFLAFTVEVLNQICKSCSRILLPHAERQNYLKSLRKPNLDSFQKKKLLQRLQADCKKVRRCPHCDSSNGPVRKVPGHACKLMHLKFEFFFKSAAKSKVAPPDKDLFDKALDNYTKKNPDNARHMKKALDDLPAIKVHRLFCAIPTEDCELLGLNLQKGRPESYLWTHLPIPPPNIRPSVPGDQGTTEDELTTKLSEIIDLNTRLREAIRLNEHLNIQMDYYEKLQDHIAMYINSHAPGLNKSEYGKAIRSFCSRLKGKQGRFRGNLSGKRVNFSGRTVISPDPNLSIEEVGIPEHVAKILSYPQMYAPRLDSLKRSLEAAIKNGPERYPGANGIQKLNGPHISLKVAHQIGDKKIKQIIAELQPGDIIHRHLINGDIVLFNRQPSLHKLSVLCHRVRVHQSRTFRFNESVCNPYNADFDGDEMNIHVPQTEEARAEALQLMGVKHNLVTPKNGAPIIAPIQDFITASYLISHKDQFFNKSQFSQIIGYMFDADMFEDPDTGKLQRYELPPPTIRKPMYLWTGKQVFNVLMRPSRECKVLVNVEGKLKQFKPNALLAPDMSPEDAYMVVRNSEVMCGQMDKSAIGDGNKSSIFFVILRDFGEDYAVQGMNRLAKLSSRWLAHQGFSIGVGDVYPSDRLTKLKNELTDSAGARVKELIAMLKNKTLTRDPGCDMDQTLENRISKILSEVRNDAGQACFNELSPHNAAVIMAKSGSKGSMINVSQMAAGVGQQMIGGARVENGFQDRTLPHFDKGSRDPASKGFVANSFFSGLTPTEFIFHAMSGREGLVDTAVKTAETGYMSRRLIKSLEDAFVVYDKTVRNSSGKIIQFSFGDDFLDPAELEGNKKPIAFERTFRHAIETTRTDESAGLVPQEIIKHVRAALASQLKIFVPHSNDDIDEVTSDKEISDDKADSDQSARRFIKDVHDYLHGQINRLKGLRKKYIDTAPAKGPRSAAKSVRQAAVDRILLITPEVLDTFFKLCWLKYGRSVTQPAHAVGAIAAQSIGEPGTQMTLRTFHFAGVTGMSITGGVPRIKEIINAAKKISTPVINCVLMNKSDPNAARYVQSRIEKTYLRDIARNIEDEWASHSGCIRVVIDMAAVSSLQLDITIQDIAKSIAKTKGLKLKPENVTIIGDHILQIMPKAPEAEVEMMDLDGNETDEENGTKRGGKRKSKGGSAAYYQSVLELRRNILSVVVKGHPDTSRAIISQSEKNGQKQYELLVEGYGLKDCLGTEGVDGRLTATNGVMETCNVLGIEAARRVIIQEIQKVMESMDIDDHHIHLLACIMTLKGEVLGITRFGMAKMGDSVLQLASFEKTPDHLFDAATKMKSDPISGVSESIIMGQTVKLGTGAASVFSPLKGLPKCVGAKQTIFHNSWKEGCLDTTGWSDDTNWSVSIAKEVAMVEAGEV</sequence>
<comment type="catalytic activity">
    <reaction evidence="12 13">
        <text>RNA(n) + a ribonucleoside 5'-triphosphate = RNA(n+1) + diphosphate</text>
        <dbReference type="Rhea" id="RHEA:21248"/>
        <dbReference type="Rhea" id="RHEA-COMP:14527"/>
        <dbReference type="Rhea" id="RHEA-COMP:17342"/>
        <dbReference type="ChEBI" id="CHEBI:33019"/>
        <dbReference type="ChEBI" id="CHEBI:61557"/>
        <dbReference type="ChEBI" id="CHEBI:140395"/>
        <dbReference type="EC" id="2.7.7.6"/>
    </reaction>
</comment>
<dbReference type="InterPro" id="IPR007066">
    <property type="entry name" value="RNA_pol_Rpb1_3"/>
</dbReference>
<evidence type="ECO:0000256" key="7">
    <source>
        <dbReference type="ARBA" id="ARBA00022723"/>
    </source>
</evidence>
<evidence type="ECO:0000256" key="9">
    <source>
        <dbReference type="ARBA" id="ARBA00022842"/>
    </source>
</evidence>
<dbReference type="PANTHER" id="PTHR48446:SF1">
    <property type="entry name" value="DNA-DIRECTED RNA POLYMERASE SUBUNIT BETA' N-TERMINAL SECTION"/>
    <property type="match status" value="1"/>
</dbReference>
<dbReference type="CDD" id="cd02736">
    <property type="entry name" value="RNAP_III_Rpc1_C"/>
    <property type="match status" value="1"/>
</dbReference>
<dbReference type="InterPro" id="IPR006592">
    <property type="entry name" value="RNA_pol_N"/>
</dbReference>
<accession>A0A6A6TZ18</accession>
<dbReference type="PANTHER" id="PTHR48446">
    <property type="entry name" value="DNA-DIRECTED RNA POLYMERASE SUBUNIT BETA' N-TERMINAL SECTION"/>
    <property type="match status" value="1"/>
</dbReference>
<evidence type="ECO:0000256" key="11">
    <source>
        <dbReference type="ARBA" id="ARBA00023242"/>
    </source>
</evidence>
<keyword evidence="10 13" id="KW-0804">Transcription</keyword>
<evidence type="ECO:0000256" key="5">
    <source>
        <dbReference type="ARBA" id="ARBA00022679"/>
    </source>
</evidence>
<evidence type="ECO:0000256" key="3">
    <source>
        <dbReference type="ARBA" id="ARBA00011206"/>
    </source>
</evidence>
<dbReference type="GO" id="GO:0006351">
    <property type="term" value="P:DNA-templated transcription"/>
    <property type="evidence" value="ECO:0007669"/>
    <property type="project" value="InterPro"/>
</dbReference>
<dbReference type="InterPro" id="IPR000722">
    <property type="entry name" value="RNA_pol_asu"/>
</dbReference>
<organism evidence="16 17">
    <name type="scientific">Microthyrium microscopicum</name>
    <dbReference type="NCBI Taxonomy" id="703497"/>
    <lineage>
        <taxon>Eukaryota</taxon>
        <taxon>Fungi</taxon>
        <taxon>Dikarya</taxon>
        <taxon>Ascomycota</taxon>
        <taxon>Pezizomycotina</taxon>
        <taxon>Dothideomycetes</taxon>
        <taxon>Dothideomycetes incertae sedis</taxon>
        <taxon>Microthyriales</taxon>
        <taxon>Microthyriaceae</taxon>
        <taxon>Microthyrium</taxon>
    </lineage>
</organism>
<evidence type="ECO:0000259" key="15">
    <source>
        <dbReference type="SMART" id="SM00663"/>
    </source>
</evidence>
<evidence type="ECO:0000256" key="12">
    <source>
        <dbReference type="ARBA" id="ARBA00048552"/>
    </source>
</evidence>
<dbReference type="InterPro" id="IPR044893">
    <property type="entry name" value="RNA_pol_Rpb1_clamp_domain"/>
</dbReference>
<dbReference type="InterPro" id="IPR015700">
    <property type="entry name" value="RPC1"/>
</dbReference>
<dbReference type="Pfam" id="PF04998">
    <property type="entry name" value="RNA_pol_Rpb1_5"/>
    <property type="match status" value="1"/>
</dbReference>
<dbReference type="InterPro" id="IPR038120">
    <property type="entry name" value="Rpb1_funnel_sf"/>
</dbReference>
<evidence type="ECO:0000256" key="13">
    <source>
        <dbReference type="RuleBase" id="RU004279"/>
    </source>
</evidence>
<evidence type="ECO:0000256" key="6">
    <source>
        <dbReference type="ARBA" id="ARBA00022695"/>
    </source>
</evidence>
<dbReference type="OrthoDB" id="270392at2759"/>
<dbReference type="EC" id="2.7.7.6" evidence="13"/>
<keyword evidence="4 13" id="KW-0240">DNA-directed RNA polymerase</keyword>